<reference evidence="1" key="1">
    <citation type="submission" date="2019-12" db="EMBL/GenBank/DDBJ databases">
        <title>Genome sequencing and annotation of Brassica cretica.</title>
        <authorList>
            <person name="Studholme D.J."/>
            <person name="Sarris P.F."/>
        </authorList>
    </citation>
    <scope>NUCLEOTIDE SEQUENCE</scope>
    <source>
        <strain evidence="1">PFS-001/15</strain>
        <tissue evidence="1">Leaf</tissue>
    </source>
</reference>
<proteinExistence type="predicted"/>
<comment type="caution">
    <text evidence="1">The sequence shown here is derived from an EMBL/GenBank/DDBJ whole genome shotgun (WGS) entry which is preliminary data.</text>
</comment>
<dbReference type="AlphaFoldDB" id="A0A8S9HAW9"/>
<evidence type="ECO:0000313" key="1">
    <source>
        <dbReference type="EMBL" id="KAF2555223.1"/>
    </source>
</evidence>
<dbReference type="EMBL" id="QGKW02001940">
    <property type="protein sequence ID" value="KAF2555223.1"/>
    <property type="molecule type" value="Genomic_DNA"/>
</dbReference>
<accession>A0A8S9HAW9</accession>
<sequence>MLFSIYTRLDASSPLRSGCGSGSWLGTHHYPIACLGVLSTIGGRCRLYALGSCSLRALRMFFLRRGALLGFSFGVQLANGPTAHPPTIAPPPPSLARGCASGVIIAVLSELGR</sequence>
<dbReference type="Proteomes" id="UP000712281">
    <property type="component" value="Unassembled WGS sequence"/>
</dbReference>
<organism evidence="1 2">
    <name type="scientific">Brassica cretica</name>
    <name type="common">Mustard</name>
    <dbReference type="NCBI Taxonomy" id="69181"/>
    <lineage>
        <taxon>Eukaryota</taxon>
        <taxon>Viridiplantae</taxon>
        <taxon>Streptophyta</taxon>
        <taxon>Embryophyta</taxon>
        <taxon>Tracheophyta</taxon>
        <taxon>Spermatophyta</taxon>
        <taxon>Magnoliopsida</taxon>
        <taxon>eudicotyledons</taxon>
        <taxon>Gunneridae</taxon>
        <taxon>Pentapetalae</taxon>
        <taxon>rosids</taxon>
        <taxon>malvids</taxon>
        <taxon>Brassicales</taxon>
        <taxon>Brassicaceae</taxon>
        <taxon>Brassiceae</taxon>
        <taxon>Brassica</taxon>
    </lineage>
</organism>
<evidence type="ECO:0000313" key="2">
    <source>
        <dbReference type="Proteomes" id="UP000712281"/>
    </source>
</evidence>
<gene>
    <name evidence="1" type="ORF">F2Q68_00014351</name>
</gene>
<protein>
    <submittedName>
        <fullName evidence="1">Uncharacterized protein</fullName>
    </submittedName>
</protein>
<name>A0A8S9HAW9_BRACR</name>